<sequence length="254" mass="29187">MKIELNSIGLAKSVPNYSKDAMIDWIKSDKMISFFFISAIYAKDDDNLGPARDLLVGKWNAEISRTDSKGNTDDKENELVEVRFNLVSKRTGLMKMGVYPDSSSKEPYYEAEITWDSNGNSATIESSAFSTSIEFYLLTKYEARGTADNFRYLFEIVKSTEAQATFTDTETNEKTTVKLYRDESFFASQDWLPTIIGFGFFGLLIAVAIIFRSPEASKREEERMKRMQQKKEQDARKQKNLDDMARRYNVDDKL</sequence>
<dbReference type="EMBL" id="DS113374">
    <property type="protein sequence ID" value="EAY08612.1"/>
    <property type="molecule type" value="Genomic_DNA"/>
</dbReference>
<reference evidence="3" key="2">
    <citation type="journal article" date="2007" name="Science">
        <title>Draft genome sequence of the sexually transmitted pathogen Trichomonas vaginalis.</title>
        <authorList>
            <person name="Carlton J.M."/>
            <person name="Hirt R.P."/>
            <person name="Silva J.C."/>
            <person name="Delcher A.L."/>
            <person name="Schatz M."/>
            <person name="Zhao Q."/>
            <person name="Wortman J.R."/>
            <person name="Bidwell S.L."/>
            <person name="Alsmark U.C.M."/>
            <person name="Besteiro S."/>
            <person name="Sicheritz-Ponten T."/>
            <person name="Noel C.J."/>
            <person name="Dacks J.B."/>
            <person name="Foster P.G."/>
            <person name="Simillion C."/>
            <person name="Van de Peer Y."/>
            <person name="Miranda-Saavedra D."/>
            <person name="Barton G.J."/>
            <person name="Westrop G.D."/>
            <person name="Mueller S."/>
            <person name="Dessi D."/>
            <person name="Fiori P.L."/>
            <person name="Ren Q."/>
            <person name="Paulsen I."/>
            <person name="Zhang H."/>
            <person name="Bastida-Corcuera F.D."/>
            <person name="Simoes-Barbosa A."/>
            <person name="Brown M.T."/>
            <person name="Hayes R.D."/>
            <person name="Mukherjee M."/>
            <person name="Okumura C.Y."/>
            <person name="Schneider R."/>
            <person name="Smith A.J."/>
            <person name="Vanacova S."/>
            <person name="Villalvazo M."/>
            <person name="Haas B.J."/>
            <person name="Pertea M."/>
            <person name="Feldblyum T.V."/>
            <person name="Utterback T.R."/>
            <person name="Shu C.L."/>
            <person name="Osoegawa K."/>
            <person name="de Jong P.J."/>
            <person name="Hrdy I."/>
            <person name="Horvathova L."/>
            <person name="Zubacova Z."/>
            <person name="Dolezal P."/>
            <person name="Malik S.B."/>
            <person name="Logsdon J.M. Jr."/>
            <person name="Henze K."/>
            <person name="Gupta A."/>
            <person name="Wang C.C."/>
            <person name="Dunne R.L."/>
            <person name="Upcroft J.A."/>
            <person name="Upcroft P."/>
            <person name="White O."/>
            <person name="Salzberg S.L."/>
            <person name="Tang P."/>
            <person name="Chiu C.-H."/>
            <person name="Lee Y.-S."/>
            <person name="Embley T.M."/>
            <person name="Coombs G.H."/>
            <person name="Mottram J.C."/>
            <person name="Tachezy J."/>
            <person name="Fraser-Liggett C.M."/>
            <person name="Johnson P.J."/>
        </authorList>
    </citation>
    <scope>NUCLEOTIDE SEQUENCE [LARGE SCALE GENOMIC DNA]</scope>
    <source>
        <strain evidence="3">G3</strain>
    </source>
</reference>
<evidence type="ECO:0000313" key="4">
    <source>
        <dbReference type="Proteomes" id="UP000001542"/>
    </source>
</evidence>
<name>A2EFB5_TRIV3</name>
<accession>A2EFB5</accession>
<dbReference type="RefSeq" id="XP_001320835.1">
    <property type="nucleotide sequence ID" value="XM_001320800.1"/>
</dbReference>
<dbReference type="KEGG" id="tva:4766516"/>
<dbReference type="InParanoid" id="A2EFB5"/>
<evidence type="ECO:0000256" key="1">
    <source>
        <dbReference type="SAM" id="MobiDB-lite"/>
    </source>
</evidence>
<keyword evidence="2" id="KW-0812">Transmembrane</keyword>
<dbReference type="AlphaFoldDB" id="A2EFB5"/>
<protein>
    <submittedName>
        <fullName evidence="3">Uncharacterized protein</fullName>
    </submittedName>
</protein>
<proteinExistence type="predicted"/>
<gene>
    <name evidence="3" type="ORF">TVAG_239720</name>
</gene>
<dbReference type="VEuPathDB" id="TrichDB:TVAGG3_0430670"/>
<keyword evidence="2" id="KW-0472">Membrane</keyword>
<evidence type="ECO:0000313" key="3">
    <source>
        <dbReference type="EMBL" id="EAY08612.1"/>
    </source>
</evidence>
<organism evidence="3 4">
    <name type="scientific">Trichomonas vaginalis (strain ATCC PRA-98 / G3)</name>
    <dbReference type="NCBI Taxonomy" id="412133"/>
    <lineage>
        <taxon>Eukaryota</taxon>
        <taxon>Metamonada</taxon>
        <taxon>Parabasalia</taxon>
        <taxon>Trichomonadida</taxon>
        <taxon>Trichomonadidae</taxon>
        <taxon>Trichomonas</taxon>
    </lineage>
</organism>
<keyword evidence="2" id="KW-1133">Transmembrane helix</keyword>
<keyword evidence="4" id="KW-1185">Reference proteome</keyword>
<feature type="region of interest" description="Disordered" evidence="1">
    <location>
        <begin position="220"/>
        <end position="242"/>
    </location>
</feature>
<reference evidence="3" key="1">
    <citation type="submission" date="2006-10" db="EMBL/GenBank/DDBJ databases">
        <authorList>
            <person name="Amadeo P."/>
            <person name="Zhao Q."/>
            <person name="Wortman J."/>
            <person name="Fraser-Liggett C."/>
            <person name="Carlton J."/>
        </authorList>
    </citation>
    <scope>NUCLEOTIDE SEQUENCE</scope>
    <source>
        <strain evidence="3">G3</strain>
    </source>
</reference>
<dbReference type="Proteomes" id="UP000001542">
    <property type="component" value="Unassembled WGS sequence"/>
</dbReference>
<dbReference type="VEuPathDB" id="TrichDB:TVAG_239720"/>
<feature type="transmembrane region" description="Helical" evidence="2">
    <location>
        <begin position="191"/>
        <end position="211"/>
    </location>
</feature>
<evidence type="ECO:0000256" key="2">
    <source>
        <dbReference type="SAM" id="Phobius"/>
    </source>
</evidence>